<keyword evidence="1" id="KW-1133">Transmembrane helix</keyword>
<feature type="transmembrane region" description="Helical" evidence="1">
    <location>
        <begin position="59"/>
        <end position="80"/>
    </location>
</feature>
<dbReference type="OrthoDB" id="8159487at2"/>
<dbReference type="EMBL" id="BLAD01000047">
    <property type="protein sequence ID" value="GES00982.1"/>
    <property type="molecule type" value="Genomic_DNA"/>
</dbReference>
<comment type="caution">
    <text evidence="2">The sequence shown here is derived from an EMBL/GenBank/DDBJ whole genome shotgun (WGS) entry which is preliminary data.</text>
</comment>
<keyword evidence="1" id="KW-0472">Membrane</keyword>
<keyword evidence="1" id="KW-0812">Transmembrane</keyword>
<dbReference type="Proteomes" id="UP000334990">
    <property type="component" value="Unassembled WGS sequence"/>
</dbReference>
<feature type="transmembrane region" description="Helical" evidence="1">
    <location>
        <begin position="18"/>
        <end position="39"/>
    </location>
</feature>
<evidence type="ECO:0000313" key="3">
    <source>
        <dbReference type="Proteomes" id="UP000334990"/>
    </source>
</evidence>
<dbReference type="AlphaFoldDB" id="A0A5M3VZ21"/>
<feature type="transmembrane region" description="Helical" evidence="1">
    <location>
        <begin position="193"/>
        <end position="216"/>
    </location>
</feature>
<feature type="transmembrane region" description="Helical" evidence="1">
    <location>
        <begin position="92"/>
        <end position="112"/>
    </location>
</feature>
<protein>
    <recommendedName>
        <fullName evidence="4">DUF998 domain-containing protein</fullName>
    </recommendedName>
</protein>
<reference evidence="2 3" key="1">
    <citation type="submission" date="2019-10" db="EMBL/GenBank/DDBJ databases">
        <title>Whole genome shotgun sequence of Acrocarpospora corrugata NBRC 13972.</title>
        <authorList>
            <person name="Ichikawa N."/>
            <person name="Kimura A."/>
            <person name="Kitahashi Y."/>
            <person name="Komaki H."/>
            <person name="Oguchi A."/>
        </authorList>
    </citation>
    <scope>NUCLEOTIDE SEQUENCE [LARGE SCALE GENOMIC DNA]</scope>
    <source>
        <strain evidence="2 3">NBRC 13972</strain>
    </source>
</reference>
<dbReference type="Pfam" id="PF06197">
    <property type="entry name" value="DUF998"/>
    <property type="match status" value="1"/>
</dbReference>
<gene>
    <name evidence="2" type="ORF">Acor_30460</name>
</gene>
<feature type="transmembrane region" description="Helical" evidence="1">
    <location>
        <begin position="132"/>
        <end position="155"/>
    </location>
</feature>
<proteinExistence type="predicted"/>
<evidence type="ECO:0008006" key="4">
    <source>
        <dbReference type="Google" id="ProtNLM"/>
    </source>
</evidence>
<evidence type="ECO:0000256" key="1">
    <source>
        <dbReference type="SAM" id="Phobius"/>
    </source>
</evidence>
<feature type="transmembrane region" description="Helical" evidence="1">
    <location>
        <begin position="167"/>
        <end position="187"/>
    </location>
</feature>
<accession>A0A5M3VZ21</accession>
<evidence type="ECO:0000313" key="2">
    <source>
        <dbReference type="EMBL" id="GES00982.1"/>
    </source>
</evidence>
<dbReference type="InterPro" id="IPR009339">
    <property type="entry name" value="DUF998"/>
</dbReference>
<organism evidence="2 3">
    <name type="scientific">Acrocarpospora corrugata</name>
    <dbReference type="NCBI Taxonomy" id="35763"/>
    <lineage>
        <taxon>Bacteria</taxon>
        <taxon>Bacillati</taxon>
        <taxon>Actinomycetota</taxon>
        <taxon>Actinomycetes</taxon>
        <taxon>Streptosporangiales</taxon>
        <taxon>Streptosporangiaceae</taxon>
        <taxon>Acrocarpospora</taxon>
    </lineage>
</organism>
<name>A0A5M3VZ21_9ACTN</name>
<keyword evidence="3" id="KW-1185">Reference proteome</keyword>
<sequence length="226" mass="23325">MEGTVSGIDTTTRATTRLLACGMAAGPIYVGAGLIQLFIRDGFDITRHPLSLMSNGELGWIQIANFLLTGLLTVAGAIGMRRALHPGRGATWGPLLVGLYGTAVFTAGLFPADPVDGFPPGTPTGPPQQVSGPGLIHFGVSALGFLALIAGCFVLARHFSADRQRGWALYSAATGAAFLLGFMAVPAGGGNPAVNVTFALTIVAAWAWVSAISALLRSRIDPELHS</sequence>